<evidence type="ECO:0000313" key="2">
    <source>
        <dbReference type="Proteomes" id="UP001152622"/>
    </source>
</evidence>
<keyword evidence="2" id="KW-1185">Reference proteome</keyword>
<dbReference type="EMBL" id="JAINUF010000001">
    <property type="protein sequence ID" value="KAJ8382890.1"/>
    <property type="molecule type" value="Genomic_DNA"/>
</dbReference>
<evidence type="ECO:0000313" key="1">
    <source>
        <dbReference type="EMBL" id="KAJ8382890.1"/>
    </source>
</evidence>
<organism evidence="1 2">
    <name type="scientific">Synaphobranchus kaupii</name>
    <name type="common">Kaup's arrowtooth eel</name>
    <dbReference type="NCBI Taxonomy" id="118154"/>
    <lineage>
        <taxon>Eukaryota</taxon>
        <taxon>Metazoa</taxon>
        <taxon>Chordata</taxon>
        <taxon>Craniata</taxon>
        <taxon>Vertebrata</taxon>
        <taxon>Euteleostomi</taxon>
        <taxon>Actinopterygii</taxon>
        <taxon>Neopterygii</taxon>
        <taxon>Teleostei</taxon>
        <taxon>Anguilliformes</taxon>
        <taxon>Synaphobranchidae</taxon>
        <taxon>Synaphobranchus</taxon>
    </lineage>
</organism>
<protein>
    <submittedName>
        <fullName evidence="1">Uncharacterized protein</fullName>
    </submittedName>
</protein>
<dbReference type="AlphaFoldDB" id="A0A9Q1JG12"/>
<name>A0A9Q1JG12_SYNKA</name>
<proteinExistence type="predicted"/>
<comment type="caution">
    <text evidence="1">The sequence shown here is derived from an EMBL/GenBank/DDBJ whole genome shotgun (WGS) entry which is preliminary data.</text>
</comment>
<gene>
    <name evidence="1" type="ORF">SKAU_G00036680</name>
</gene>
<sequence>MNVWTAAGSDHPHAVSHRGCGAPAVAKVRSEKGQFLVPAWPDKSTLPQSKQVNAVSSFPCRVWTNLVAREEANMRGRTAASDGHASTITRLLL</sequence>
<dbReference type="Proteomes" id="UP001152622">
    <property type="component" value="Chromosome 1"/>
</dbReference>
<accession>A0A9Q1JG12</accession>
<reference evidence="1" key="1">
    <citation type="journal article" date="2023" name="Science">
        <title>Genome structures resolve the early diversification of teleost fishes.</title>
        <authorList>
            <person name="Parey E."/>
            <person name="Louis A."/>
            <person name="Montfort J."/>
            <person name="Bouchez O."/>
            <person name="Roques C."/>
            <person name="Iampietro C."/>
            <person name="Lluch J."/>
            <person name="Castinel A."/>
            <person name="Donnadieu C."/>
            <person name="Desvignes T."/>
            <person name="Floi Bucao C."/>
            <person name="Jouanno E."/>
            <person name="Wen M."/>
            <person name="Mejri S."/>
            <person name="Dirks R."/>
            <person name="Jansen H."/>
            <person name="Henkel C."/>
            <person name="Chen W.J."/>
            <person name="Zahm M."/>
            <person name="Cabau C."/>
            <person name="Klopp C."/>
            <person name="Thompson A.W."/>
            <person name="Robinson-Rechavi M."/>
            <person name="Braasch I."/>
            <person name="Lecointre G."/>
            <person name="Bobe J."/>
            <person name="Postlethwait J.H."/>
            <person name="Berthelot C."/>
            <person name="Roest Crollius H."/>
            <person name="Guiguen Y."/>
        </authorList>
    </citation>
    <scope>NUCLEOTIDE SEQUENCE</scope>
    <source>
        <strain evidence="1">WJC10195</strain>
    </source>
</reference>